<dbReference type="EMBL" id="SDPP02000001">
    <property type="protein sequence ID" value="KAA1380434.1"/>
    <property type="molecule type" value="Genomic_DNA"/>
</dbReference>
<dbReference type="RefSeq" id="WP_129180892.1">
    <property type="nucleotide sequence ID" value="NZ_JAGIOG010000001.1"/>
</dbReference>
<comment type="caution">
    <text evidence="2">The sequence shown here is derived from an EMBL/GenBank/DDBJ whole genome shotgun (WGS) entry which is preliminary data.</text>
</comment>
<evidence type="ECO:0000256" key="1">
    <source>
        <dbReference type="SAM" id="SignalP"/>
    </source>
</evidence>
<evidence type="ECO:0000313" key="2">
    <source>
        <dbReference type="EMBL" id="KAA1380434.1"/>
    </source>
</evidence>
<dbReference type="OrthoDB" id="9872272at2"/>
<accession>A0A641AQQ1</accession>
<dbReference type="Proteomes" id="UP001515100">
    <property type="component" value="Unassembled WGS sequence"/>
</dbReference>
<feature type="chain" id="PRO_5024975448" evidence="1">
    <location>
        <begin position="31"/>
        <end position="283"/>
    </location>
</feature>
<keyword evidence="3" id="KW-1185">Reference proteome</keyword>
<keyword evidence="1" id="KW-0732">Signal</keyword>
<feature type="signal peptide" evidence="1">
    <location>
        <begin position="1"/>
        <end position="30"/>
    </location>
</feature>
<proteinExistence type="predicted"/>
<name>A0A641AQQ1_9ACTN</name>
<organism evidence="2 3">
    <name type="scientific">Aeromicrobium fastidiosum</name>
    <dbReference type="NCBI Taxonomy" id="52699"/>
    <lineage>
        <taxon>Bacteria</taxon>
        <taxon>Bacillati</taxon>
        <taxon>Actinomycetota</taxon>
        <taxon>Actinomycetes</taxon>
        <taxon>Propionibacteriales</taxon>
        <taxon>Nocardioidaceae</taxon>
        <taxon>Aeromicrobium</taxon>
    </lineage>
</organism>
<evidence type="ECO:0000313" key="3">
    <source>
        <dbReference type="Proteomes" id="UP001515100"/>
    </source>
</evidence>
<gene>
    <name evidence="2" type="ORF">ESP62_004430</name>
</gene>
<sequence>MRTLNLSRAVIASAALAVSATALTATTATAATPSGITRESVLTAAAGYRANPDNPGGPAIKAVRSILHRGCAVDIDGGELLDTTVEAIPAKAGGSADGLVAYGQIFNIVDESQRDCVVAVVASTLPDFTLSGTSTVSVQTDPGNKTVSVTTPLTGDVTVSAPITVVPPATFTGGFPAFSATGAITKTTNVPAVKVKDKKTTSEKKAAKKKYDKRIKAAKKSYKKALAKAKSSKSKKAAAKKAYVAKRATAKAKYSYAIAGYRIVKKATTSTDSRPFALSLELL</sequence>
<reference evidence="2" key="1">
    <citation type="submission" date="2019-09" db="EMBL/GenBank/DDBJ databases">
        <authorList>
            <person name="Li J."/>
        </authorList>
    </citation>
    <scope>NUCLEOTIDE SEQUENCE [LARGE SCALE GENOMIC DNA]</scope>
    <source>
        <strain evidence="2">NRBC 14897</strain>
    </source>
</reference>
<dbReference type="AlphaFoldDB" id="A0A641AQQ1"/>
<protein>
    <submittedName>
        <fullName evidence="2">Uncharacterized protein</fullName>
    </submittedName>
</protein>